<feature type="domain" description="K Homology" evidence="4">
    <location>
        <begin position="85"/>
        <end position="156"/>
    </location>
</feature>
<evidence type="ECO:0000256" key="3">
    <source>
        <dbReference type="SAM" id="MobiDB-lite"/>
    </source>
</evidence>
<evidence type="ECO:0000256" key="2">
    <source>
        <dbReference type="PROSITE-ProRule" id="PRU00117"/>
    </source>
</evidence>
<feature type="domain" description="K Homology" evidence="4">
    <location>
        <begin position="3"/>
        <end position="76"/>
    </location>
</feature>
<feature type="domain" description="K Homology" evidence="4">
    <location>
        <begin position="292"/>
        <end position="360"/>
    </location>
</feature>
<dbReference type="PANTHER" id="PTHR10288">
    <property type="entry name" value="KH DOMAIN CONTAINING RNA BINDING PROTEIN"/>
    <property type="match status" value="1"/>
</dbReference>
<protein>
    <recommendedName>
        <fullName evidence="4">K Homology domain-containing protein</fullName>
    </recommendedName>
</protein>
<feature type="compositionally biased region" description="Low complexity" evidence="3">
    <location>
        <begin position="259"/>
        <end position="285"/>
    </location>
</feature>
<dbReference type="GO" id="GO:0003723">
    <property type="term" value="F:RNA binding"/>
    <property type="evidence" value="ECO:0007669"/>
    <property type="project" value="UniProtKB-UniRule"/>
</dbReference>
<dbReference type="AlphaFoldDB" id="A0A7S4RYQ5"/>
<feature type="region of interest" description="Disordered" evidence="3">
    <location>
        <begin position="551"/>
        <end position="571"/>
    </location>
</feature>
<dbReference type="SUPFAM" id="SSF54791">
    <property type="entry name" value="Eukaryotic type KH-domain (KH-domain type I)"/>
    <property type="match status" value="4"/>
</dbReference>
<evidence type="ECO:0000259" key="4">
    <source>
        <dbReference type="SMART" id="SM00322"/>
    </source>
</evidence>
<dbReference type="CDD" id="cd00105">
    <property type="entry name" value="KH-I"/>
    <property type="match status" value="4"/>
</dbReference>
<dbReference type="InterPro" id="IPR004088">
    <property type="entry name" value="KH_dom_type_1"/>
</dbReference>
<reference evidence="5" key="1">
    <citation type="submission" date="2021-01" db="EMBL/GenBank/DDBJ databases">
        <authorList>
            <person name="Corre E."/>
            <person name="Pelletier E."/>
            <person name="Niang G."/>
            <person name="Scheremetjew M."/>
            <person name="Finn R."/>
            <person name="Kale V."/>
            <person name="Holt S."/>
            <person name="Cochrane G."/>
            <person name="Meng A."/>
            <person name="Brown T."/>
            <person name="Cohen L."/>
        </authorList>
    </citation>
    <scope>NUCLEOTIDE SEQUENCE</scope>
    <source>
        <strain evidence="5">CCMP3105</strain>
    </source>
</reference>
<dbReference type="Pfam" id="PF00013">
    <property type="entry name" value="KH_1"/>
    <property type="match status" value="3"/>
</dbReference>
<accession>A0A7S4RYQ5</accession>
<evidence type="ECO:0000256" key="1">
    <source>
        <dbReference type="ARBA" id="ARBA00022737"/>
    </source>
</evidence>
<dbReference type="InterPro" id="IPR036612">
    <property type="entry name" value="KH_dom_type_1_sf"/>
</dbReference>
<evidence type="ECO:0000313" key="5">
    <source>
        <dbReference type="EMBL" id="CAE4628710.1"/>
    </source>
</evidence>
<dbReference type="InterPro" id="IPR004087">
    <property type="entry name" value="KH_dom"/>
</dbReference>
<proteinExistence type="predicted"/>
<dbReference type="SMART" id="SM00322">
    <property type="entry name" value="KH"/>
    <property type="match status" value="4"/>
</dbReference>
<feature type="domain" description="K Homology" evidence="4">
    <location>
        <begin position="366"/>
        <end position="440"/>
    </location>
</feature>
<dbReference type="EMBL" id="HBNR01060033">
    <property type="protein sequence ID" value="CAE4628710.1"/>
    <property type="molecule type" value="Transcribed_RNA"/>
</dbReference>
<sequence>MAAPVPCCCLVPQEAASLLVGEDGAAFRRLQQESGADVHITGEDDTPQALMDRIVTIRGSSDQKEAACREVVRITHQSQDVAEGEEGIFVLIVPESATGFIIGPKGSTISSLIEATHAEVSVSRHTIAGTQLQPISLAGNLVQTVAAAGRINALLQQLADRGRLQPEAWRPRLEPPTQCEREMRGERERGRPGVRAPAAGGGGEGRAAARGGPQQAAGVPVAKSPSGSSRSATPGAASGSSRSPTPTSSLAPGAAGRPTASGTEGGSASSRSGSRGAAGRAPTAAVPEGGGNTSTVQFAVDAGVAAWIVGKKGRSIADMRTASGAFMDVARSEGATRLALIRGTRKAKAAAIKVMLEAIDGYPGDVSREARMLIPAAVADAFGGQDGNEVLREIEEKSGAEIEVEESGQEGDMLLVISGGCAAMTRAAQLAAVRLADVQASVAAASAAPPATAAPATAAAPAAAPAAVANAAPPANPGVAVGTSGACGVASSAGSASKGRGGSPSAGSCTSGSVAAARRRTPSPATTTPRITGGAEELAAAAAVASAASASSSRRARSLTPPGRSLPSLGTPSEAALLQQLLAGPEPNRAQLQLALPLDFVQCVLFAQLQAIAMRSGSRLELGTEHDASGGASAAQLVTITGTMLGNSMAILYIQELMQQSTVQ</sequence>
<keyword evidence="1" id="KW-0677">Repeat</keyword>
<organism evidence="5">
    <name type="scientific">Alexandrium monilatum</name>
    <dbReference type="NCBI Taxonomy" id="311494"/>
    <lineage>
        <taxon>Eukaryota</taxon>
        <taxon>Sar</taxon>
        <taxon>Alveolata</taxon>
        <taxon>Dinophyceae</taxon>
        <taxon>Gonyaulacales</taxon>
        <taxon>Pyrocystaceae</taxon>
        <taxon>Alexandrium</taxon>
    </lineage>
</organism>
<dbReference type="Gene3D" id="3.30.1370.10">
    <property type="entry name" value="K Homology domain, type 1"/>
    <property type="match status" value="2"/>
</dbReference>
<dbReference type="Gene3D" id="3.30.310.210">
    <property type="match status" value="1"/>
</dbReference>
<gene>
    <name evidence="5" type="ORF">AMON00008_LOCUS42244</name>
</gene>
<feature type="compositionally biased region" description="Basic and acidic residues" evidence="3">
    <location>
        <begin position="166"/>
        <end position="191"/>
    </location>
</feature>
<keyword evidence="2" id="KW-0694">RNA-binding</keyword>
<feature type="region of interest" description="Disordered" evidence="3">
    <location>
        <begin position="166"/>
        <end position="291"/>
    </location>
</feature>
<dbReference type="PROSITE" id="PS50084">
    <property type="entry name" value="KH_TYPE_1"/>
    <property type="match status" value="3"/>
</dbReference>
<feature type="compositionally biased region" description="Low complexity" evidence="3">
    <location>
        <begin position="206"/>
        <end position="249"/>
    </location>
</feature>
<name>A0A7S4RYQ5_9DINO</name>
<feature type="region of interest" description="Disordered" evidence="3">
    <location>
        <begin position="490"/>
        <end position="532"/>
    </location>
</feature>